<protein>
    <submittedName>
        <fullName evidence="2">Uncharacterized protein</fullName>
    </submittedName>
</protein>
<organism evidence="2 3">
    <name type="scientific">Zingiber officinale</name>
    <name type="common">Ginger</name>
    <name type="synonym">Amomum zingiber</name>
    <dbReference type="NCBI Taxonomy" id="94328"/>
    <lineage>
        <taxon>Eukaryota</taxon>
        <taxon>Viridiplantae</taxon>
        <taxon>Streptophyta</taxon>
        <taxon>Embryophyta</taxon>
        <taxon>Tracheophyta</taxon>
        <taxon>Spermatophyta</taxon>
        <taxon>Magnoliopsida</taxon>
        <taxon>Liliopsida</taxon>
        <taxon>Zingiberales</taxon>
        <taxon>Zingiberaceae</taxon>
        <taxon>Zingiber</taxon>
    </lineage>
</organism>
<comment type="caution">
    <text evidence="2">The sequence shown here is derived from an EMBL/GenBank/DDBJ whole genome shotgun (WGS) entry which is preliminary data.</text>
</comment>
<dbReference type="AlphaFoldDB" id="A0A8J5LJW3"/>
<name>A0A8J5LJW3_ZINOF</name>
<keyword evidence="3" id="KW-1185">Reference proteome</keyword>
<accession>A0A8J5LJW3</accession>
<reference evidence="2 3" key="1">
    <citation type="submission" date="2020-08" db="EMBL/GenBank/DDBJ databases">
        <title>Plant Genome Project.</title>
        <authorList>
            <person name="Zhang R.-G."/>
        </authorList>
    </citation>
    <scope>NUCLEOTIDE SEQUENCE [LARGE SCALE GENOMIC DNA]</scope>
    <source>
        <tissue evidence="2">Rhizome</tissue>
    </source>
</reference>
<dbReference type="Proteomes" id="UP000734854">
    <property type="component" value="Unassembled WGS sequence"/>
</dbReference>
<evidence type="ECO:0000313" key="3">
    <source>
        <dbReference type="Proteomes" id="UP000734854"/>
    </source>
</evidence>
<evidence type="ECO:0000313" key="2">
    <source>
        <dbReference type="EMBL" id="KAG6528091.1"/>
    </source>
</evidence>
<feature type="compositionally biased region" description="Low complexity" evidence="1">
    <location>
        <begin position="1"/>
        <end position="15"/>
    </location>
</feature>
<dbReference type="EMBL" id="JACMSC010000003">
    <property type="protein sequence ID" value="KAG6528091.1"/>
    <property type="molecule type" value="Genomic_DNA"/>
</dbReference>
<gene>
    <name evidence="2" type="ORF">ZIOFF_010240</name>
</gene>
<evidence type="ECO:0000256" key="1">
    <source>
        <dbReference type="SAM" id="MobiDB-lite"/>
    </source>
</evidence>
<proteinExistence type="predicted"/>
<sequence length="247" mass="27564">MAARSSRLLSSLRRSNGGAKATSTALPSLQRSLFSGSPSKLRSAAPRDLVNPNLFASIYQRREYPIGCRGVGASGGSCLLRQIARRRRLSLSRGGLLLSEDALGGCIFKLTSKLADFIDDEVELAAPSGQPKDKLHPFYTIVRKFQLPAVLVMTVLLGWRHPLTLFINVALLLFSSRPNPLSIYMFLEQLHQRDNQNTIWPRSKYGYKNIKVEDYKILCYATVELRDTKLSMLGILGGWWVVHASRS</sequence>
<feature type="region of interest" description="Disordered" evidence="1">
    <location>
        <begin position="1"/>
        <end position="24"/>
    </location>
</feature>